<dbReference type="EMBL" id="CP096255">
    <property type="protein sequence ID" value="UPT87159.1"/>
    <property type="molecule type" value="Genomic_DNA"/>
</dbReference>
<gene>
    <name evidence="1" type="ORF">HAP41_0000044495</name>
</gene>
<proteinExistence type="predicted"/>
<dbReference type="AlphaFoldDB" id="A0A8T5V521"/>
<reference evidence="1" key="1">
    <citation type="journal article" date="2017" name="Syst. Appl. Microbiol.">
        <title>Soybeans inoculated with root zone soils of Canadian native legumes harbour diverse and novel Bradyrhizobium spp. that possess agricultural potential.</title>
        <authorList>
            <person name="Bromfield E.S.P."/>
            <person name="Cloutier S."/>
            <person name="Tambong J.T."/>
            <person name="Tran Thi T.V."/>
        </authorList>
    </citation>
    <scope>NUCLEOTIDE SEQUENCE</scope>
    <source>
        <strain evidence="1">1S5</strain>
    </source>
</reference>
<accession>A0A8T5V521</accession>
<evidence type="ECO:0000313" key="1">
    <source>
        <dbReference type="EMBL" id="UPT87159.1"/>
    </source>
</evidence>
<evidence type="ECO:0000313" key="2">
    <source>
        <dbReference type="Proteomes" id="UP000551709"/>
    </source>
</evidence>
<dbReference type="RefSeq" id="WP_166072566.1">
    <property type="nucleotide sequence ID" value="NZ_CP096255.1"/>
</dbReference>
<organism evidence="1 2">
    <name type="scientific">Bradyrhizobium barranii subsp. apii</name>
    <dbReference type="NCBI Taxonomy" id="2819348"/>
    <lineage>
        <taxon>Bacteria</taxon>
        <taxon>Pseudomonadati</taxon>
        <taxon>Pseudomonadota</taxon>
        <taxon>Alphaproteobacteria</taxon>
        <taxon>Hyphomicrobiales</taxon>
        <taxon>Nitrobacteraceae</taxon>
        <taxon>Bradyrhizobium</taxon>
        <taxon>Bradyrhizobium barranii</taxon>
    </lineage>
</organism>
<protein>
    <submittedName>
        <fullName evidence="1">Uncharacterized protein</fullName>
    </submittedName>
</protein>
<name>A0A8T5V521_9BRAD</name>
<reference evidence="1" key="2">
    <citation type="submission" date="2022-04" db="EMBL/GenBank/DDBJ databases">
        <authorList>
            <person name="Bromfield E.S.P."/>
            <person name="Cloutier S."/>
        </authorList>
    </citation>
    <scope>NUCLEOTIDE SEQUENCE</scope>
    <source>
        <strain evidence="1">1S5</strain>
    </source>
</reference>
<dbReference type="Proteomes" id="UP000551709">
    <property type="component" value="Chromosome"/>
</dbReference>
<sequence length="99" mass="11068">MDDHSDDIRRPLSPRIEVYAGGGRKQWPDDLKAQIVADTWRVDARAERHYRSRHSSCEVVVASVEGAVIEIAKGEVVVRAGVDIDEAYLQRVIRAARSA</sequence>